<keyword evidence="3" id="KW-1185">Reference proteome</keyword>
<dbReference type="Proteomes" id="UP000233375">
    <property type="component" value="Unassembled WGS sequence"/>
</dbReference>
<dbReference type="EMBL" id="PISE01000034">
    <property type="protein sequence ID" value="PKG22758.1"/>
    <property type="molecule type" value="Genomic_DNA"/>
</dbReference>
<proteinExistence type="predicted"/>
<reference evidence="2 3" key="1">
    <citation type="journal article" date="2003" name="Int. J. Syst. Evol. Microbiol.">
        <title>Bacillus nealsonii sp. nov., isolated from a spacecraft-assembly facility, whose spores are gamma-radiation resistant.</title>
        <authorList>
            <person name="Venkateswaran K."/>
            <person name="Kempf M."/>
            <person name="Chen F."/>
            <person name="Satomi M."/>
            <person name="Nicholson W."/>
            <person name="Kern R."/>
        </authorList>
    </citation>
    <scope>NUCLEOTIDE SEQUENCE [LARGE SCALE GENOMIC DNA]</scope>
    <source>
        <strain evidence="2 3">FO-92</strain>
    </source>
</reference>
<comment type="caution">
    <text evidence="2">The sequence shown here is derived from an EMBL/GenBank/DDBJ whole genome shotgun (WGS) entry which is preliminary data.</text>
</comment>
<evidence type="ECO:0000313" key="2">
    <source>
        <dbReference type="EMBL" id="PKG22758.1"/>
    </source>
</evidence>
<name>A0A2N0YZS0_9BACI</name>
<protein>
    <submittedName>
        <fullName evidence="2">Uncharacterized protein</fullName>
    </submittedName>
</protein>
<feature type="non-terminal residue" evidence="2">
    <location>
        <position position="1"/>
    </location>
</feature>
<accession>A0A2N0YZS0</accession>
<feature type="region of interest" description="Disordered" evidence="1">
    <location>
        <begin position="113"/>
        <end position="132"/>
    </location>
</feature>
<dbReference type="AlphaFoldDB" id="A0A2N0YZS0"/>
<sequence length="343" mass="39637">IKKKAFDKKSEVPEEFKHIYDDGENDLSSLMRESILEQVDDNSVQMEEPVSDKEVLFPSDSNDSSQDASMSEESSNQLEEVEFIHDQDLESMLSLEEELYSLLEGELDDQIDTSNSEKQHPLSLFPEESSSAYDELEDDLVDEVKKEGTEDTDQLEKSQDDGFMGESKPVPVVKYPILLARVNMEINILDTFDWIWPMNNVENIKWSIQNFECFVALPSNTIFFKGTLLASIEYVNQHPNQTFHIINLPLHLEKVAKANWLYPPLVPNNSQRKFMFQSFHNDEPTFHLEVDQKFTDPIQSSLTSMNIICHHDLDSEKDAKKLQIQGRALISIDLLQEQYMEFD</sequence>
<feature type="region of interest" description="Disordered" evidence="1">
    <location>
        <begin position="39"/>
        <end position="80"/>
    </location>
</feature>
<evidence type="ECO:0000313" key="3">
    <source>
        <dbReference type="Proteomes" id="UP000233375"/>
    </source>
</evidence>
<feature type="compositionally biased region" description="Low complexity" evidence="1">
    <location>
        <begin position="63"/>
        <end position="75"/>
    </location>
</feature>
<dbReference type="RefSeq" id="WP_157827672.1">
    <property type="nucleotide sequence ID" value="NZ_PISE01000034.1"/>
</dbReference>
<gene>
    <name evidence="2" type="ORF">CWS01_15245</name>
</gene>
<dbReference type="OrthoDB" id="2939455at2"/>
<evidence type="ECO:0000256" key="1">
    <source>
        <dbReference type="SAM" id="MobiDB-lite"/>
    </source>
</evidence>
<organism evidence="2 3">
    <name type="scientific">Niallia nealsonii</name>
    <dbReference type="NCBI Taxonomy" id="115979"/>
    <lineage>
        <taxon>Bacteria</taxon>
        <taxon>Bacillati</taxon>
        <taxon>Bacillota</taxon>
        <taxon>Bacilli</taxon>
        <taxon>Bacillales</taxon>
        <taxon>Bacillaceae</taxon>
        <taxon>Niallia</taxon>
    </lineage>
</organism>